<reference evidence="2 3" key="1">
    <citation type="submission" date="2019-03" db="EMBL/GenBank/DDBJ databases">
        <title>Genomic Encyclopedia of Type Strains, Phase IV (KMG-IV): sequencing the most valuable type-strain genomes for metagenomic binning, comparative biology and taxonomic classification.</title>
        <authorList>
            <person name="Goeker M."/>
        </authorList>
    </citation>
    <scope>NUCLEOTIDE SEQUENCE [LARGE SCALE GENOMIC DNA]</scope>
    <source>
        <strain evidence="2 3">DSM 100059</strain>
    </source>
</reference>
<dbReference type="EMBL" id="SODV01000002">
    <property type="protein sequence ID" value="TDW96389.1"/>
    <property type="molecule type" value="Genomic_DNA"/>
</dbReference>
<dbReference type="OrthoDB" id="9808254at2"/>
<evidence type="ECO:0000313" key="2">
    <source>
        <dbReference type="EMBL" id="TDW96389.1"/>
    </source>
</evidence>
<evidence type="ECO:0000313" key="3">
    <source>
        <dbReference type="Proteomes" id="UP000294498"/>
    </source>
</evidence>
<dbReference type="PROSITE" id="PS51257">
    <property type="entry name" value="PROKAR_LIPOPROTEIN"/>
    <property type="match status" value="1"/>
</dbReference>
<keyword evidence="1" id="KW-0732">Signal</keyword>
<evidence type="ECO:0000256" key="1">
    <source>
        <dbReference type="SAM" id="SignalP"/>
    </source>
</evidence>
<dbReference type="InterPro" id="IPR036249">
    <property type="entry name" value="Thioredoxin-like_sf"/>
</dbReference>
<comment type="caution">
    <text evidence="2">The sequence shown here is derived from an EMBL/GenBank/DDBJ whole genome shotgun (WGS) entry which is preliminary data.</text>
</comment>
<dbReference type="Pfam" id="PF06764">
    <property type="entry name" value="DUF1223"/>
    <property type="match status" value="1"/>
</dbReference>
<sequence length="242" mass="26021">MKLLLFCTLAALTACMSAGKPGPGFAVVELFTSEGCSSCPPADRLIARLAKEYGDEPVYILAYHVDYWDHQGWKDRFSNHAFTERQGRYAEWLRLSTVYTPQVVVNGVAENVGSNEAFLRRVIASGLAQHPEGSLTLHAAAGRSAVAVSFQTTGTFPGASLVLALVQKDAQTDVKAGENAGRNLSHVQIVRALDTADLHKTADTLALPADYTPGGWEVIGFVQRASDGQILCVARCNIDGEK</sequence>
<dbReference type="AlphaFoldDB" id="A0A4R8DFL3"/>
<gene>
    <name evidence="2" type="ORF">EDB95_4218</name>
</gene>
<evidence type="ECO:0008006" key="4">
    <source>
        <dbReference type="Google" id="ProtNLM"/>
    </source>
</evidence>
<dbReference type="Proteomes" id="UP000294498">
    <property type="component" value="Unassembled WGS sequence"/>
</dbReference>
<feature type="chain" id="PRO_5020769744" description="DUF1223 domain-containing protein" evidence="1">
    <location>
        <begin position="27"/>
        <end position="242"/>
    </location>
</feature>
<dbReference type="SUPFAM" id="SSF52833">
    <property type="entry name" value="Thioredoxin-like"/>
    <property type="match status" value="1"/>
</dbReference>
<dbReference type="PANTHER" id="PTHR36057">
    <property type="match status" value="1"/>
</dbReference>
<protein>
    <recommendedName>
        <fullName evidence="4">DUF1223 domain-containing protein</fullName>
    </recommendedName>
</protein>
<dbReference type="PANTHER" id="PTHR36057:SF1">
    <property type="entry name" value="LIPOPROTEIN LIPID ATTACHMENT SITE-LIKE PROTEIN, PUTATIVE (DUF1223)-RELATED"/>
    <property type="match status" value="1"/>
</dbReference>
<dbReference type="RefSeq" id="WP_133996738.1">
    <property type="nucleotide sequence ID" value="NZ_SODV01000002.1"/>
</dbReference>
<feature type="signal peptide" evidence="1">
    <location>
        <begin position="1"/>
        <end position="26"/>
    </location>
</feature>
<dbReference type="InterPro" id="IPR010634">
    <property type="entry name" value="DUF1223"/>
</dbReference>
<name>A0A4R8DFL3_9BACT</name>
<organism evidence="2 3">
    <name type="scientific">Dinghuibacter silviterrae</name>
    <dbReference type="NCBI Taxonomy" id="1539049"/>
    <lineage>
        <taxon>Bacteria</taxon>
        <taxon>Pseudomonadati</taxon>
        <taxon>Bacteroidota</taxon>
        <taxon>Chitinophagia</taxon>
        <taxon>Chitinophagales</taxon>
        <taxon>Chitinophagaceae</taxon>
        <taxon>Dinghuibacter</taxon>
    </lineage>
</organism>
<proteinExistence type="predicted"/>
<keyword evidence="3" id="KW-1185">Reference proteome</keyword>
<accession>A0A4R8DFL3</accession>